<protein>
    <recommendedName>
        <fullName evidence="2">Anti-sigma factor antagonist</fullName>
    </recommendedName>
</protein>
<dbReference type="PANTHER" id="PTHR33495">
    <property type="entry name" value="ANTI-SIGMA FACTOR ANTAGONIST TM_1081-RELATED-RELATED"/>
    <property type="match status" value="1"/>
</dbReference>
<dbReference type="NCBIfam" id="TIGR00377">
    <property type="entry name" value="ant_ant_sig"/>
    <property type="match status" value="1"/>
</dbReference>
<evidence type="ECO:0000256" key="1">
    <source>
        <dbReference type="ARBA" id="ARBA00009013"/>
    </source>
</evidence>
<accession>A0A124ED67</accession>
<keyword evidence="5" id="KW-1185">Reference proteome</keyword>
<evidence type="ECO:0000313" key="5">
    <source>
        <dbReference type="Proteomes" id="UP000054011"/>
    </source>
</evidence>
<dbReference type="Pfam" id="PF01740">
    <property type="entry name" value="STAS"/>
    <property type="match status" value="1"/>
</dbReference>
<gene>
    <name evidence="4" type="ORF">ATE80_05645</name>
</gene>
<dbReference type="SUPFAM" id="SSF52091">
    <property type="entry name" value="SpoIIaa-like"/>
    <property type="match status" value="1"/>
</dbReference>
<dbReference type="InterPro" id="IPR036513">
    <property type="entry name" value="STAS_dom_sf"/>
</dbReference>
<name>A0A124ED67_9ACTN</name>
<dbReference type="STRING" id="936756.ATE80_05645"/>
<evidence type="ECO:0000256" key="2">
    <source>
        <dbReference type="RuleBase" id="RU003749"/>
    </source>
</evidence>
<proteinExistence type="inferred from homology"/>
<dbReference type="InterPro" id="IPR003658">
    <property type="entry name" value="Anti-sigma_ant"/>
</dbReference>
<dbReference type="Gene3D" id="3.30.750.24">
    <property type="entry name" value="STAS domain"/>
    <property type="match status" value="1"/>
</dbReference>
<dbReference type="PANTHER" id="PTHR33495:SF2">
    <property type="entry name" value="ANTI-SIGMA FACTOR ANTAGONIST TM_1081-RELATED"/>
    <property type="match status" value="1"/>
</dbReference>
<comment type="similarity">
    <text evidence="1 2">Belongs to the anti-sigma-factor antagonist family.</text>
</comment>
<feature type="domain" description="STAS" evidence="3">
    <location>
        <begin position="18"/>
        <end position="114"/>
    </location>
</feature>
<dbReference type="PROSITE" id="PS50801">
    <property type="entry name" value="STAS"/>
    <property type="match status" value="1"/>
</dbReference>
<sequence>MNGDPRVTVREAADHAAVVTVAGALDLHTADAFHARAAAAMATHRHLVLDLTHLTFCDSSGLSTLLRLLRHARTADAGLALAAVPAQMRRLLAITGADTVFALYDSPAAALAAHHRTARP</sequence>
<dbReference type="CDD" id="cd07043">
    <property type="entry name" value="STAS_anti-anti-sigma_factors"/>
    <property type="match status" value="1"/>
</dbReference>
<comment type="caution">
    <text evidence="4">The sequence shown here is derived from an EMBL/GenBank/DDBJ whole genome shotgun (WGS) entry which is preliminary data.</text>
</comment>
<dbReference type="Proteomes" id="UP000054011">
    <property type="component" value="Unassembled WGS sequence"/>
</dbReference>
<dbReference type="GO" id="GO:0043856">
    <property type="term" value="F:anti-sigma factor antagonist activity"/>
    <property type="evidence" value="ECO:0007669"/>
    <property type="project" value="InterPro"/>
</dbReference>
<reference evidence="4 5" key="1">
    <citation type="submission" date="2015-11" db="EMBL/GenBank/DDBJ databases">
        <title>Genome-wide analysis reveals the secondary metabolome in Streptomyces kanasensis ZX01.</title>
        <authorList>
            <person name="Zhang G."/>
            <person name="Han L."/>
            <person name="Feng J."/>
            <person name="Zhang X."/>
        </authorList>
    </citation>
    <scope>NUCLEOTIDE SEQUENCE [LARGE SCALE GENOMIC DNA]</scope>
    <source>
        <strain evidence="4 5">ZX01</strain>
    </source>
</reference>
<organism evidence="4 5">
    <name type="scientific">Streptomyces kanasensis</name>
    <dbReference type="NCBI Taxonomy" id="936756"/>
    <lineage>
        <taxon>Bacteria</taxon>
        <taxon>Bacillati</taxon>
        <taxon>Actinomycetota</taxon>
        <taxon>Actinomycetes</taxon>
        <taxon>Kitasatosporales</taxon>
        <taxon>Streptomycetaceae</taxon>
        <taxon>Streptomyces</taxon>
    </lineage>
</organism>
<dbReference type="AlphaFoldDB" id="A0A124ED67"/>
<dbReference type="RefSeq" id="WP_058941006.1">
    <property type="nucleotide sequence ID" value="NZ_LNSV01000008.1"/>
</dbReference>
<evidence type="ECO:0000313" key="4">
    <source>
        <dbReference type="EMBL" id="KUH39813.1"/>
    </source>
</evidence>
<evidence type="ECO:0000259" key="3">
    <source>
        <dbReference type="PROSITE" id="PS50801"/>
    </source>
</evidence>
<dbReference type="EMBL" id="LNSV01000008">
    <property type="protein sequence ID" value="KUH39813.1"/>
    <property type="molecule type" value="Genomic_DNA"/>
</dbReference>
<dbReference type="InterPro" id="IPR002645">
    <property type="entry name" value="STAS_dom"/>
</dbReference>